<protein>
    <submittedName>
        <fullName evidence="3">Uncharacterized protein</fullName>
    </submittedName>
</protein>
<accession>A0A3G4ZLW9</accession>
<feature type="compositionally biased region" description="Basic and acidic residues" evidence="2">
    <location>
        <begin position="14"/>
        <end position="28"/>
    </location>
</feature>
<keyword evidence="1" id="KW-0175">Coiled coil</keyword>
<dbReference type="Pfam" id="PF19150">
    <property type="entry name" value="DUF5832"/>
    <property type="match status" value="1"/>
</dbReference>
<dbReference type="InterPro" id="IPR043872">
    <property type="entry name" value="DUF5832"/>
</dbReference>
<evidence type="ECO:0000313" key="3">
    <source>
        <dbReference type="EMBL" id="AYV75828.1"/>
    </source>
</evidence>
<evidence type="ECO:0000256" key="1">
    <source>
        <dbReference type="SAM" id="Coils"/>
    </source>
</evidence>
<gene>
    <name evidence="3" type="ORF">Terrestrivirus3_97</name>
</gene>
<sequence>MTANNSEQNQNHSLEFKQESKQETKQETAQETGKQIDQLYEDPVIPNQLWCCISFISPETVKNCNFRGVKIRGVYATKEEASARAKFLQSVDPDFHIFVGEIGKWLSWDPNPDTIEDQQYSDKRLQKLMSEYKKNRVKAHKLEEERKREILEENVRKEAVRSDKQKDRMRKKLENKTNEKIDQKMKELEESRFNSGPITEELKEKELLVKSEKQRITKTEEDIQKSVDNLATVDDKINHLQQMYKDMLQKKGKTANASN</sequence>
<feature type="region of interest" description="Disordered" evidence="2">
    <location>
        <begin position="1"/>
        <end position="33"/>
    </location>
</feature>
<evidence type="ECO:0000256" key="2">
    <source>
        <dbReference type="SAM" id="MobiDB-lite"/>
    </source>
</evidence>
<feature type="compositionally biased region" description="Polar residues" evidence="2">
    <location>
        <begin position="1"/>
        <end position="13"/>
    </location>
</feature>
<organism evidence="3">
    <name type="scientific">Terrestrivirus sp</name>
    <dbReference type="NCBI Taxonomy" id="2487775"/>
    <lineage>
        <taxon>Viruses</taxon>
        <taxon>Varidnaviria</taxon>
        <taxon>Bamfordvirae</taxon>
        <taxon>Nucleocytoviricota</taxon>
        <taxon>Megaviricetes</taxon>
        <taxon>Imitervirales</taxon>
        <taxon>Mimiviridae</taxon>
        <taxon>Klosneuvirinae</taxon>
    </lineage>
</organism>
<feature type="coiled-coil region" evidence="1">
    <location>
        <begin position="125"/>
        <end position="222"/>
    </location>
</feature>
<dbReference type="EMBL" id="MK071981">
    <property type="protein sequence ID" value="AYV75828.1"/>
    <property type="molecule type" value="Genomic_DNA"/>
</dbReference>
<proteinExistence type="predicted"/>
<name>A0A3G4ZLW9_9VIRU</name>
<reference evidence="3" key="1">
    <citation type="submission" date="2018-10" db="EMBL/GenBank/DDBJ databases">
        <title>Hidden diversity of soil giant viruses.</title>
        <authorList>
            <person name="Schulz F."/>
            <person name="Alteio L."/>
            <person name="Goudeau D."/>
            <person name="Ryan E.M."/>
            <person name="Malmstrom R.R."/>
            <person name="Blanchard J."/>
            <person name="Woyke T."/>
        </authorList>
    </citation>
    <scope>NUCLEOTIDE SEQUENCE</scope>
    <source>
        <strain evidence="3">TEV1</strain>
    </source>
</reference>